<keyword evidence="1" id="KW-0456">Lyase</keyword>
<dbReference type="InterPro" id="IPR032465">
    <property type="entry name" value="ACMSD"/>
</dbReference>
<gene>
    <name evidence="3" type="ORF">GCM10010909_03630</name>
</gene>
<dbReference type="PANTHER" id="PTHR21240">
    <property type="entry name" value="2-AMINO-3-CARBOXYLMUCONATE-6-SEMIALDEHYDE DECARBOXYLASE"/>
    <property type="match status" value="1"/>
</dbReference>
<sequence length="340" mass="36532">MLIDFHSHFIPGSFPELPQGIEEPAWPRLELDGQGHGTMFTGARKFRAFDDIYWDVPRRLAVMDAAGLDMQVISPLPETLSYWLDAAAAVVLTDAMNEACAAMVAQAPLRLKGFGAVALQNPEAAIRQVADVARMPGMVGIFVGSHVNGKSIASSEFHLVFAAAEKAGLLVFVHGIKPDILGKVAGPPLLEAVLGIPQENALALASFISTDILGKFPELKLVFSHGGGTIGAVIDRMTLVWEKFADMRVAIKIPPLEYARRFWYDTVVFSPEYLGYLIARLGADRIVAGTDGPTEIGQTNLRGFIAATGVDAADQERVGGGNALALFMKTPGIIAIKYMD</sequence>
<proteinExistence type="predicted"/>
<organism evidence="3 4">
    <name type="scientific">Acidocella aquatica</name>
    <dbReference type="NCBI Taxonomy" id="1922313"/>
    <lineage>
        <taxon>Bacteria</taxon>
        <taxon>Pseudomonadati</taxon>
        <taxon>Pseudomonadota</taxon>
        <taxon>Alphaproteobacteria</taxon>
        <taxon>Acetobacterales</taxon>
        <taxon>Acidocellaceae</taxon>
        <taxon>Acidocella</taxon>
    </lineage>
</organism>
<evidence type="ECO:0000259" key="2">
    <source>
        <dbReference type="Pfam" id="PF04909"/>
    </source>
</evidence>
<evidence type="ECO:0000313" key="3">
    <source>
        <dbReference type="EMBL" id="GLR65685.1"/>
    </source>
</evidence>
<evidence type="ECO:0000256" key="1">
    <source>
        <dbReference type="ARBA" id="ARBA00023239"/>
    </source>
</evidence>
<dbReference type="EMBL" id="BSOS01000006">
    <property type="protein sequence ID" value="GLR65685.1"/>
    <property type="molecule type" value="Genomic_DNA"/>
</dbReference>
<dbReference type="Proteomes" id="UP001156641">
    <property type="component" value="Unassembled WGS sequence"/>
</dbReference>
<dbReference type="Pfam" id="PF04909">
    <property type="entry name" value="Amidohydro_2"/>
    <property type="match status" value="1"/>
</dbReference>
<dbReference type="InterPro" id="IPR032466">
    <property type="entry name" value="Metal_Hydrolase"/>
</dbReference>
<dbReference type="PANTHER" id="PTHR21240:SF28">
    <property type="entry name" value="ISO-OROTATE DECARBOXYLASE (EUROFUNG)"/>
    <property type="match status" value="1"/>
</dbReference>
<comment type="caution">
    <text evidence="3">The sequence shown here is derived from an EMBL/GenBank/DDBJ whole genome shotgun (WGS) entry which is preliminary data.</text>
</comment>
<protein>
    <submittedName>
        <fullName evidence="3">Amidohydrolase</fullName>
    </submittedName>
</protein>
<reference evidence="4" key="1">
    <citation type="journal article" date="2019" name="Int. J. Syst. Evol. Microbiol.">
        <title>The Global Catalogue of Microorganisms (GCM) 10K type strain sequencing project: providing services to taxonomists for standard genome sequencing and annotation.</title>
        <authorList>
            <consortium name="The Broad Institute Genomics Platform"/>
            <consortium name="The Broad Institute Genome Sequencing Center for Infectious Disease"/>
            <person name="Wu L."/>
            <person name="Ma J."/>
        </authorList>
    </citation>
    <scope>NUCLEOTIDE SEQUENCE [LARGE SCALE GENOMIC DNA]</scope>
    <source>
        <strain evidence="4">NBRC 112502</strain>
    </source>
</reference>
<keyword evidence="4" id="KW-1185">Reference proteome</keyword>
<dbReference type="Gene3D" id="3.20.20.140">
    <property type="entry name" value="Metal-dependent hydrolases"/>
    <property type="match status" value="1"/>
</dbReference>
<dbReference type="InterPro" id="IPR006680">
    <property type="entry name" value="Amidohydro-rel"/>
</dbReference>
<accession>A0ABQ6A351</accession>
<feature type="domain" description="Amidohydrolase-related" evidence="2">
    <location>
        <begin position="3"/>
        <end position="327"/>
    </location>
</feature>
<dbReference type="SUPFAM" id="SSF51556">
    <property type="entry name" value="Metallo-dependent hydrolases"/>
    <property type="match status" value="1"/>
</dbReference>
<dbReference type="RefSeq" id="WP_284256197.1">
    <property type="nucleotide sequence ID" value="NZ_BSOS01000006.1"/>
</dbReference>
<evidence type="ECO:0000313" key="4">
    <source>
        <dbReference type="Proteomes" id="UP001156641"/>
    </source>
</evidence>
<name>A0ABQ6A351_9PROT</name>